<keyword evidence="3" id="KW-0560">Oxidoreductase</keyword>
<dbReference type="AlphaFoldDB" id="A0A2P6N4F0"/>
<dbReference type="Proteomes" id="UP000241769">
    <property type="component" value="Unassembled WGS sequence"/>
</dbReference>
<evidence type="ECO:0000256" key="2">
    <source>
        <dbReference type="ARBA" id="ARBA00022857"/>
    </source>
</evidence>
<evidence type="ECO:0000313" key="4">
    <source>
        <dbReference type="EMBL" id="PRP78840.1"/>
    </source>
</evidence>
<organism evidence="4 5">
    <name type="scientific">Planoprotostelium fungivorum</name>
    <dbReference type="NCBI Taxonomy" id="1890364"/>
    <lineage>
        <taxon>Eukaryota</taxon>
        <taxon>Amoebozoa</taxon>
        <taxon>Evosea</taxon>
        <taxon>Variosea</taxon>
        <taxon>Cavosteliida</taxon>
        <taxon>Cavosteliaceae</taxon>
        <taxon>Planoprotostelium</taxon>
    </lineage>
</organism>
<dbReference type="EMBL" id="MDYQ01000207">
    <property type="protein sequence ID" value="PRP78840.1"/>
    <property type="molecule type" value="Genomic_DNA"/>
</dbReference>
<dbReference type="InterPro" id="IPR002347">
    <property type="entry name" value="SDR_fam"/>
</dbReference>
<evidence type="ECO:0008006" key="6">
    <source>
        <dbReference type="Google" id="ProtNLM"/>
    </source>
</evidence>
<dbReference type="InParanoid" id="A0A2P6N4F0"/>
<dbReference type="PRINTS" id="PR00081">
    <property type="entry name" value="GDHRDH"/>
</dbReference>
<comment type="caution">
    <text evidence="4">The sequence shown here is derived from an EMBL/GenBank/DDBJ whole genome shotgun (WGS) entry which is preliminary data.</text>
</comment>
<sequence length="373" mass="41586">MEFTWSEWLKSQLFTTPLLYWRDLSGQTILITGGNSGLGLEAAKHLASMNPQRIIIACRDTKKGDAIKDSLIGTSVEIWPIDLDDFSSVTAFIRRYQKSGYDLDIFLSNAGVGHSTFNVTRDGHESTVSDSCRIQTNHLSNTLLILGLLPVLRQTAEKKGQARIAVTSSEMHLLTSFVEKKYIDEDLFAALADRDKCTTALNTERYGVSKLFQVYTVNELAPLLSKDKIAIHSFTPGLCHSDIARLQSPLMQKVDYALRTLLGRSAEVGSRTLVHVCVHESLRTDAGPNGRYFTDCRERGMPLMGIEIRTNRQGRDRQVGGKVVKQSVQLLMKYAPDIVRESVEGGQEEITMDADVTSIYIPESIFHVITAEQ</sequence>
<evidence type="ECO:0000256" key="3">
    <source>
        <dbReference type="ARBA" id="ARBA00023002"/>
    </source>
</evidence>
<keyword evidence="2" id="KW-0521">NADP</keyword>
<dbReference type="GO" id="GO:0016491">
    <property type="term" value="F:oxidoreductase activity"/>
    <property type="evidence" value="ECO:0007669"/>
    <property type="project" value="UniProtKB-KW"/>
</dbReference>
<gene>
    <name evidence="4" type="ORF">PROFUN_01013</name>
</gene>
<dbReference type="STRING" id="1890364.A0A2P6N4F0"/>
<reference evidence="4 5" key="1">
    <citation type="journal article" date="2018" name="Genome Biol. Evol.">
        <title>Multiple Roots of Fruiting Body Formation in Amoebozoa.</title>
        <authorList>
            <person name="Hillmann F."/>
            <person name="Forbes G."/>
            <person name="Novohradska S."/>
            <person name="Ferling I."/>
            <person name="Riege K."/>
            <person name="Groth M."/>
            <person name="Westermann M."/>
            <person name="Marz M."/>
            <person name="Spaller T."/>
            <person name="Winckler T."/>
            <person name="Schaap P."/>
            <person name="Glockner G."/>
        </authorList>
    </citation>
    <scope>NUCLEOTIDE SEQUENCE [LARGE SCALE GENOMIC DNA]</scope>
    <source>
        <strain evidence="4 5">Jena</strain>
    </source>
</reference>
<dbReference type="InterPro" id="IPR036291">
    <property type="entry name" value="NAD(P)-bd_dom_sf"/>
</dbReference>
<evidence type="ECO:0000313" key="5">
    <source>
        <dbReference type="Proteomes" id="UP000241769"/>
    </source>
</evidence>
<dbReference type="PANTHER" id="PTHR24320">
    <property type="entry name" value="RETINOL DEHYDROGENASE"/>
    <property type="match status" value="1"/>
</dbReference>
<keyword evidence="5" id="KW-1185">Reference proteome</keyword>
<dbReference type="PANTHER" id="PTHR24320:SF252">
    <property type="entry name" value="DEHYDROGENASE_REDUCTASE FAMILY PROTEIN, PUTATIVE (AFU_ORTHOLOGUE AFUA_3G08550)-RELATED"/>
    <property type="match status" value="1"/>
</dbReference>
<comment type="similarity">
    <text evidence="1">Belongs to the short-chain dehydrogenases/reductases (SDR) family.</text>
</comment>
<dbReference type="Gene3D" id="3.40.50.720">
    <property type="entry name" value="NAD(P)-binding Rossmann-like Domain"/>
    <property type="match status" value="1"/>
</dbReference>
<accession>A0A2P6N4F0</accession>
<protein>
    <recommendedName>
        <fullName evidence="6">NAD(P)-binding protein</fullName>
    </recommendedName>
</protein>
<dbReference type="Pfam" id="PF00106">
    <property type="entry name" value="adh_short"/>
    <property type="match status" value="1"/>
</dbReference>
<evidence type="ECO:0000256" key="1">
    <source>
        <dbReference type="ARBA" id="ARBA00006484"/>
    </source>
</evidence>
<name>A0A2P6N4F0_9EUKA</name>
<proteinExistence type="inferred from homology"/>
<dbReference type="SUPFAM" id="SSF51735">
    <property type="entry name" value="NAD(P)-binding Rossmann-fold domains"/>
    <property type="match status" value="1"/>
</dbReference>
<dbReference type="OrthoDB" id="25491at2759"/>